<evidence type="ECO:0000313" key="3">
    <source>
        <dbReference type="Proteomes" id="UP000674318"/>
    </source>
</evidence>
<gene>
    <name evidence="2" type="ORF">JKF63_07893</name>
</gene>
<dbReference type="GeneID" id="94293898"/>
<organism evidence="2 3">
    <name type="scientific">Porcisia hertigi</name>
    <dbReference type="NCBI Taxonomy" id="2761500"/>
    <lineage>
        <taxon>Eukaryota</taxon>
        <taxon>Discoba</taxon>
        <taxon>Euglenozoa</taxon>
        <taxon>Kinetoplastea</taxon>
        <taxon>Metakinetoplastina</taxon>
        <taxon>Trypanosomatida</taxon>
        <taxon>Trypanosomatidae</taxon>
        <taxon>Leishmaniinae</taxon>
        <taxon>Porcisia</taxon>
    </lineage>
</organism>
<dbReference type="EMBL" id="JAFJZO010000008">
    <property type="protein sequence ID" value="KAG5510821.1"/>
    <property type="molecule type" value="Genomic_DNA"/>
</dbReference>
<name>A0A836LJQ1_9TRYP</name>
<evidence type="ECO:0000313" key="2">
    <source>
        <dbReference type="EMBL" id="KAG5510821.1"/>
    </source>
</evidence>
<sequence length="206" mass="22293">MSSRAAAATGTEKVGRLVSSRLRIIQRDYLTRRGGRTHQLRSSVAIDYTPTYVAAYKNDPAQCPRLIDAEAVHGDEQAFWSARREFYRGGASRSYYPTWDRQAQALILFTRDVPRIPQEAAFRLFILGLRMTLLPRLVAGAELMLPSWITMNAEGFLGEGLEGKTANADSGSKAPAAAAATGATSPSSTPSEVPGDGNSATEAEKK</sequence>
<protein>
    <submittedName>
        <fullName evidence="2">Uncharacterized protein</fullName>
    </submittedName>
</protein>
<dbReference type="KEGG" id="phet:94293898"/>
<dbReference type="Proteomes" id="UP000674318">
    <property type="component" value="Unassembled WGS sequence"/>
</dbReference>
<accession>A0A836LJQ1</accession>
<comment type="caution">
    <text evidence="2">The sequence shown here is derived from an EMBL/GenBank/DDBJ whole genome shotgun (WGS) entry which is preliminary data.</text>
</comment>
<reference evidence="2 3" key="1">
    <citation type="submission" date="2021-02" db="EMBL/GenBank/DDBJ databases">
        <title>Porcisia hertigi Genome sequencing and assembly.</title>
        <authorList>
            <person name="Almutairi H."/>
            <person name="Gatherer D."/>
        </authorList>
    </citation>
    <scope>NUCLEOTIDE SEQUENCE [LARGE SCALE GENOMIC DNA]</scope>
    <source>
        <strain evidence="2 3">C119</strain>
    </source>
</reference>
<proteinExistence type="predicted"/>
<evidence type="ECO:0000256" key="1">
    <source>
        <dbReference type="SAM" id="MobiDB-lite"/>
    </source>
</evidence>
<dbReference type="OrthoDB" id="247802at2759"/>
<keyword evidence="3" id="KW-1185">Reference proteome</keyword>
<dbReference type="RefSeq" id="XP_067759293.1">
    <property type="nucleotide sequence ID" value="XM_067903821.1"/>
</dbReference>
<feature type="compositionally biased region" description="Low complexity" evidence="1">
    <location>
        <begin position="166"/>
        <end position="191"/>
    </location>
</feature>
<feature type="region of interest" description="Disordered" evidence="1">
    <location>
        <begin position="163"/>
        <end position="206"/>
    </location>
</feature>
<dbReference type="AlphaFoldDB" id="A0A836LJQ1"/>